<reference evidence="1 2" key="1">
    <citation type="submission" date="2024-04" db="EMBL/GenBank/DDBJ databases">
        <authorList>
            <person name="Fracassetti M."/>
        </authorList>
    </citation>
    <scope>NUCLEOTIDE SEQUENCE [LARGE SCALE GENOMIC DNA]</scope>
</reference>
<keyword evidence="2" id="KW-1185">Reference proteome</keyword>
<evidence type="ECO:0000313" key="1">
    <source>
        <dbReference type="EMBL" id="CAL1408576.1"/>
    </source>
</evidence>
<sequence length="80" mass="8621">MLGLTSPCMLPLPCLSPLLPLLKMGERRTWRAGLWEKVNSAVEGAQCGINDGVLDLALSDELLAESGPAACSPLQREMER</sequence>
<gene>
    <name evidence="1" type="ORF">LTRI10_LOCUS48157</name>
</gene>
<dbReference type="AlphaFoldDB" id="A0AAV2GD01"/>
<accession>A0AAV2GD01</accession>
<name>A0AAV2GD01_9ROSI</name>
<dbReference type="Proteomes" id="UP001497516">
    <property type="component" value="Chromosome 8"/>
</dbReference>
<evidence type="ECO:0000313" key="2">
    <source>
        <dbReference type="Proteomes" id="UP001497516"/>
    </source>
</evidence>
<organism evidence="1 2">
    <name type="scientific">Linum trigynum</name>
    <dbReference type="NCBI Taxonomy" id="586398"/>
    <lineage>
        <taxon>Eukaryota</taxon>
        <taxon>Viridiplantae</taxon>
        <taxon>Streptophyta</taxon>
        <taxon>Embryophyta</taxon>
        <taxon>Tracheophyta</taxon>
        <taxon>Spermatophyta</taxon>
        <taxon>Magnoliopsida</taxon>
        <taxon>eudicotyledons</taxon>
        <taxon>Gunneridae</taxon>
        <taxon>Pentapetalae</taxon>
        <taxon>rosids</taxon>
        <taxon>fabids</taxon>
        <taxon>Malpighiales</taxon>
        <taxon>Linaceae</taxon>
        <taxon>Linum</taxon>
    </lineage>
</organism>
<dbReference type="EMBL" id="OZ034821">
    <property type="protein sequence ID" value="CAL1408576.1"/>
    <property type="molecule type" value="Genomic_DNA"/>
</dbReference>
<proteinExistence type="predicted"/>
<protein>
    <submittedName>
        <fullName evidence="1">Uncharacterized protein</fullName>
    </submittedName>
</protein>